<accession>A0A5S9QYZ9</accession>
<protein>
    <submittedName>
        <fullName evidence="1">Uncharacterized protein</fullName>
    </submittedName>
</protein>
<organism evidence="1 2">
    <name type="scientific">BD1-7 clade bacterium</name>
    <dbReference type="NCBI Taxonomy" id="2029982"/>
    <lineage>
        <taxon>Bacteria</taxon>
        <taxon>Pseudomonadati</taxon>
        <taxon>Pseudomonadota</taxon>
        <taxon>Gammaproteobacteria</taxon>
        <taxon>Cellvibrionales</taxon>
        <taxon>Spongiibacteraceae</taxon>
        <taxon>BD1-7 clade</taxon>
    </lineage>
</organism>
<gene>
    <name evidence="1" type="ORF">OPDIPICF_02982</name>
</gene>
<keyword evidence="2" id="KW-1185">Reference proteome</keyword>
<reference evidence="1 2" key="1">
    <citation type="submission" date="2019-11" db="EMBL/GenBank/DDBJ databases">
        <authorList>
            <person name="Holert J."/>
        </authorList>
    </citation>
    <scope>NUCLEOTIDE SEQUENCE [LARGE SCALE GENOMIC DNA]</scope>
    <source>
        <strain evidence="1">SB11_3</strain>
    </source>
</reference>
<evidence type="ECO:0000313" key="1">
    <source>
        <dbReference type="EMBL" id="CAA0124084.1"/>
    </source>
</evidence>
<dbReference type="EMBL" id="CACSIO010000056">
    <property type="protein sequence ID" value="CAA0124084.1"/>
    <property type="molecule type" value="Genomic_DNA"/>
</dbReference>
<name>A0A5S9QYZ9_9GAMM</name>
<proteinExistence type="predicted"/>
<dbReference type="Proteomes" id="UP000441399">
    <property type="component" value="Unassembled WGS sequence"/>
</dbReference>
<evidence type="ECO:0000313" key="2">
    <source>
        <dbReference type="Proteomes" id="UP000441399"/>
    </source>
</evidence>
<sequence>MSAAKQFKQGHGVLITAYDPGLITDRTEENVNYELSAAQTDIFDGFCTCTVGSDLGKVLFGGGLVPTRRPIQDSDKVLAIPCSTSPHSPLRPNDDVNFNKIAQRLKIKVYVKDMTRRIVWVFDGISKTEWQNQ</sequence>
<dbReference type="AlphaFoldDB" id="A0A5S9QYZ9"/>